<accession>A0ABR0QBQ1</accession>
<organism evidence="2 3">
    <name type="scientific">Gossypium arboreum</name>
    <name type="common">Tree cotton</name>
    <name type="synonym">Gossypium nanking</name>
    <dbReference type="NCBI Taxonomy" id="29729"/>
    <lineage>
        <taxon>Eukaryota</taxon>
        <taxon>Viridiplantae</taxon>
        <taxon>Streptophyta</taxon>
        <taxon>Embryophyta</taxon>
        <taxon>Tracheophyta</taxon>
        <taxon>Spermatophyta</taxon>
        <taxon>Magnoliopsida</taxon>
        <taxon>eudicotyledons</taxon>
        <taxon>Gunneridae</taxon>
        <taxon>Pentapetalae</taxon>
        <taxon>rosids</taxon>
        <taxon>malvids</taxon>
        <taxon>Malvales</taxon>
        <taxon>Malvaceae</taxon>
        <taxon>Malvoideae</taxon>
        <taxon>Gossypium</taxon>
    </lineage>
</organism>
<feature type="compositionally biased region" description="Basic and acidic residues" evidence="1">
    <location>
        <begin position="43"/>
        <end position="52"/>
    </location>
</feature>
<feature type="region of interest" description="Disordered" evidence="1">
    <location>
        <begin position="20"/>
        <end position="73"/>
    </location>
</feature>
<keyword evidence="3" id="KW-1185">Reference proteome</keyword>
<evidence type="ECO:0000256" key="1">
    <source>
        <dbReference type="SAM" id="MobiDB-lite"/>
    </source>
</evidence>
<dbReference type="InterPro" id="IPR044198">
    <property type="entry name" value="DEK"/>
</dbReference>
<name>A0ABR0QBQ1_GOSAR</name>
<sequence>MKNAAKFSLTVCCIAVRLRKGSSRKSGRDSAEKKEPMTPSSDRPTRERKVVERYSAPSVARSSSSKTLSIEKGRGTQLKDIPNGLLHCMQATYFKMRRKYYLNAKYLHRDIIMMIVSYGSLKKIFEERVHYVFPMVLYGLEYAHTISHIKGALVEAMPRTKLELIFANVMCSIINLLEDHRKSDRLGYLGSFSSVNSLGAATCTRCSLGGLIWDLLEGRRMEDYLLLWIGPDNSAFSNIVLTFNGCEIVRYDATEEQLVTNVSQQKMILKRSVMFSSTTHVRKLHFWMAKSS</sequence>
<evidence type="ECO:0000313" key="2">
    <source>
        <dbReference type="EMBL" id="KAK5836449.1"/>
    </source>
</evidence>
<protein>
    <submittedName>
        <fullName evidence="2">Uncharacterized protein</fullName>
    </submittedName>
</protein>
<evidence type="ECO:0000313" key="3">
    <source>
        <dbReference type="Proteomes" id="UP001358586"/>
    </source>
</evidence>
<proteinExistence type="predicted"/>
<gene>
    <name evidence="2" type="ORF">PVK06_012238</name>
</gene>
<dbReference type="EMBL" id="JARKNE010000004">
    <property type="protein sequence ID" value="KAK5836449.1"/>
    <property type="molecule type" value="Genomic_DNA"/>
</dbReference>
<feature type="compositionally biased region" description="Low complexity" evidence="1">
    <location>
        <begin position="55"/>
        <end position="65"/>
    </location>
</feature>
<dbReference type="Proteomes" id="UP001358586">
    <property type="component" value="Chromosome 4"/>
</dbReference>
<comment type="caution">
    <text evidence="2">The sequence shown here is derived from an EMBL/GenBank/DDBJ whole genome shotgun (WGS) entry which is preliminary data.</text>
</comment>
<reference evidence="2 3" key="1">
    <citation type="submission" date="2023-03" db="EMBL/GenBank/DDBJ databases">
        <title>WGS of Gossypium arboreum.</title>
        <authorList>
            <person name="Yu D."/>
        </authorList>
    </citation>
    <scope>NUCLEOTIDE SEQUENCE [LARGE SCALE GENOMIC DNA]</scope>
    <source>
        <tissue evidence="2">Leaf</tissue>
    </source>
</reference>
<dbReference type="PANTHER" id="PTHR13468">
    <property type="entry name" value="DEK PROTEIN"/>
    <property type="match status" value="1"/>
</dbReference>
<feature type="compositionally biased region" description="Basic and acidic residues" evidence="1">
    <location>
        <begin position="26"/>
        <end position="36"/>
    </location>
</feature>
<dbReference type="PANTHER" id="PTHR13468:SF1">
    <property type="entry name" value="PROTEIN DEK"/>
    <property type="match status" value="1"/>
</dbReference>